<sequence length="45" mass="4986">MAQIVSGLASARAYEHERQRAEALAELDRAKTAFFANASHELRTP</sequence>
<protein>
    <recommendedName>
        <fullName evidence="3">Signal transduction histidine kinase dimerisation/phosphoacceptor domain-containing protein</fullName>
    </recommendedName>
</protein>
<dbReference type="Proteomes" id="UP001596317">
    <property type="component" value="Unassembled WGS sequence"/>
</dbReference>
<name>A0ABW1ZNU3_9DEIO</name>
<proteinExistence type="predicted"/>
<dbReference type="Gene3D" id="1.10.287.130">
    <property type="match status" value="1"/>
</dbReference>
<organism evidence="1 2">
    <name type="scientific">Deinococcus multiflagellatus</name>
    <dbReference type="NCBI Taxonomy" id="1656887"/>
    <lineage>
        <taxon>Bacteria</taxon>
        <taxon>Thermotogati</taxon>
        <taxon>Deinococcota</taxon>
        <taxon>Deinococci</taxon>
        <taxon>Deinococcales</taxon>
        <taxon>Deinococcaceae</taxon>
        <taxon>Deinococcus</taxon>
    </lineage>
</organism>
<gene>
    <name evidence="1" type="ORF">ACFP90_17675</name>
</gene>
<dbReference type="InterPro" id="IPR036097">
    <property type="entry name" value="HisK_dim/P_sf"/>
</dbReference>
<dbReference type="RefSeq" id="WP_380057677.1">
    <property type="nucleotide sequence ID" value="NZ_JBHSWB010000001.1"/>
</dbReference>
<comment type="caution">
    <text evidence="1">The sequence shown here is derived from an EMBL/GenBank/DDBJ whole genome shotgun (WGS) entry which is preliminary data.</text>
</comment>
<evidence type="ECO:0000313" key="1">
    <source>
        <dbReference type="EMBL" id="MFC6661947.1"/>
    </source>
</evidence>
<dbReference type="SUPFAM" id="SSF47384">
    <property type="entry name" value="Homodimeric domain of signal transducing histidine kinase"/>
    <property type="match status" value="1"/>
</dbReference>
<evidence type="ECO:0000313" key="2">
    <source>
        <dbReference type="Proteomes" id="UP001596317"/>
    </source>
</evidence>
<dbReference type="EMBL" id="JBHSWB010000001">
    <property type="protein sequence ID" value="MFC6661947.1"/>
    <property type="molecule type" value="Genomic_DNA"/>
</dbReference>
<accession>A0ABW1ZNU3</accession>
<keyword evidence="2" id="KW-1185">Reference proteome</keyword>
<reference evidence="2" key="1">
    <citation type="journal article" date="2019" name="Int. J. Syst. Evol. Microbiol.">
        <title>The Global Catalogue of Microorganisms (GCM) 10K type strain sequencing project: providing services to taxonomists for standard genome sequencing and annotation.</title>
        <authorList>
            <consortium name="The Broad Institute Genomics Platform"/>
            <consortium name="The Broad Institute Genome Sequencing Center for Infectious Disease"/>
            <person name="Wu L."/>
            <person name="Ma J."/>
        </authorList>
    </citation>
    <scope>NUCLEOTIDE SEQUENCE [LARGE SCALE GENOMIC DNA]</scope>
    <source>
        <strain evidence="2">CCUG 63830</strain>
    </source>
</reference>
<evidence type="ECO:0008006" key="3">
    <source>
        <dbReference type="Google" id="ProtNLM"/>
    </source>
</evidence>